<dbReference type="InterPro" id="IPR000620">
    <property type="entry name" value="EamA_dom"/>
</dbReference>
<accession>A0A2T4BJW6</accession>
<feature type="transmembrane region" description="Helical" evidence="5">
    <location>
        <begin position="80"/>
        <end position="100"/>
    </location>
</feature>
<dbReference type="Pfam" id="PF00892">
    <property type="entry name" value="EamA"/>
    <property type="match status" value="1"/>
</dbReference>
<evidence type="ECO:0000313" key="8">
    <source>
        <dbReference type="EMBL" id="PTB69603.1"/>
    </source>
</evidence>
<proteinExistence type="predicted"/>
<dbReference type="PANTHER" id="PTHR23051">
    <property type="entry name" value="SOLUTE CARRIER FAMILY 35, MEMBER F5"/>
    <property type="match status" value="1"/>
</dbReference>
<evidence type="ECO:0000256" key="3">
    <source>
        <dbReference type="ARBA" id="ARBA00022989"/>
    </source>
</evidence>
<dbReference type="AlphaFoldDB" id="A0A2T4BJW6"/>
<dbReference type="SUPFAM" id="SSF103481">
    <property type="entry name" value="Multidrug resistance efflux transporter EmrE"/>
    <property type="match status" value="2"/>
</dbReference>
<dbReference type="GO" id="GO:0000329">
    <property type="term" value="C:fungal-type vacuole membrane"/>
    <property type="evidence" value="ECO:0007669"/>
    <property type="project" value="TreeGrafter"/>
</dbReference>
<feature type="domain" description="DUF3955" evidence="7">
    <location>
        <begin position="44"/>
        <end position="99"/>
    </location>
</feature>
<organism evidence="8 9">
    <name type="scientific">Trichoderma citrinoviride</name>
    <dbReference type="NCBI Taxonomy" id="58853"/>
    <lineage>
        <taxon>Eukaryota</taxon>
        <taxon>Fungi</taxon>
        <taxon>Dikarya</taxon>
        <taxon>Ascomycota</taxon>
        <taxon>Pezizomycotina</taxon>
        <taxon>Sordariomycetes</taxon>
        <taxon>Hypocreomycetidae</taxon>
        <taxon>Hypocreales</taxon>
        <taxon>Hypocreaceae</taxon>
        <taxon>Trichoderma</taxon>
    </lineage>
</organism>
<feature type="transmembrane region" description="Helical" evidence="5">
    <location>
        <begin position="398"/>
        <end position="415"/>
    </location>
</feature>
<keyword evidence="2 5" id="KW-0812">Transmembrane</keyword>
<comment type="subcellular location">
    <subcellularLocation>
        <location evidence="1">Membrane</location>
        <topology evidence="1">Multi-pass membrane protein</topology>
    </subcellularLocation>
</comment>
<keyword evidence="3 5" id="KW-1133">Transmembrane helix</keyword>
<dbReference type="InterPro" id="IPR037185">
    <property type="entry name" value="EmrE-like"/>
</dbReference>
<evidence type="ECO:0000259" key="7">
    <source>
        <dbReference type="Pfam" id="PF13127"/>
    </source>
</evidence>
<dbReference type="InterPro" id="IPR025016">
    <property type="entry name" value="DUF3955"/>
</dbReference>
<feature type="transmembrane region" description="Helical" evidence="5">
    <location>
        <begin position="201"/>
        <end position="225"/>
    </location>
</feature>
<keyword evidence="4 5" id="KW-0472">Membrane</keyword>
<feature type="transmembrane region" description="Helical" evidence="5">
    <location>
        <begin position="49"/>
        <end position="68"/>
    </location>
</feature>
<evidence type="ECO:0000256" key="2">
    <source>
        <dbReference type="ARBA" id="ARBA00022692"/>
    </source>
</evidence>
<sequence>MPSSDGPERRRASLGAVSLATSDGRAPAVGFREGLGLVGIARRTLGISFLLLTVFLWTLSNFLASFIFSDETYDKPFFLVYFNTSMFAISLVPMFIRYLAQRGTHGLQSDVRRMWAQHRFQDAAAASSSPSTYDEEHDRQAHERLLVDDHERRDPTATWRSAAAAATGEEKLGFRETAVLSFEFCMLWFVANYLASACLEYTSVASVTILTSTSSVWTLVFGSLFGVETFSLRKLIGVVASLTGIVLISMVDLSGKSDENRGSFPHKTPGQIALGDAMAFLSAVVYGIYVTVMKRRVGDEDKVNMQLFFGLVGVFNLALLWPLFFILHWTGIEPFELPPTSQIWAIIIINAVASFVSDISWALAMLLTTPLVVTVGLSLTIPLSLIGEMVQYQQYSSFVYWIGAAVVFVSFVFVNHETREEDTGKVAAGVADDEGVVYGTP</sequence>
<dbReference type="RefSeq" id="XP_024752923.1">
    <property type="nucleotide sequence ID" value="XM_024892251.1"/>
</dbReference>
<evidence type="ECO:0000256" key="1">
    <source>
        <dbReference type="ARBA" id="ARBA00004141"/>
    </source>
</evidence>
<dbReference type="EMBL" id="KZ680208">
    <property type="protein sequence ID" value="PTB69603.1"/>
    <property type="molecule type" value="Genomic_DNA"/>
</dbReference>
<dbReference type="PANTHER" id="PTHR23051:SF0">
    <property type="entry name" value="SOLUTE CARRIER FAMILY 35 MEMBER F5"/>
    <property type="match status" value="1"/>
</dbReference>
<feature type="transmembrane region" description="Helical" evidence="5">
    <location>
        <begin position="177"/>
        <end position="195"/>
    </location>
</feature>
<evidence type="ECO:0000259" key="6">
    <source>
        <dbReference type="Pfam" id="PF00892"/>
    </source>
</evidence>
<evidence type="ECO:0000313" key="9">
    <source>
        <dbReference type="Proteomes" id="UP000241546"/>
    </source>
</evidence>
<evidence type="ECO:0000256" key="4">
    <source>
        <dbReference type="ARBA" id="ARBA00023136"/>
    </source>
</evidence>
<feature type="transmembrane region" description="Helical" evidence="5">
    <location>
        <begin position="271"/>
        <end position="293"/>
    </location>
</feature>
<evidence type="ECO:0000256" key="5">
    <source>
        <dbReference type="SAM" id="Phobius"/>
    </source>
</evidence>
<feature type="transmembrane region" description="Helical" evidence="5">
    <location>
        <begin position="371"/>
        <end position="392"/>
    </location>
</feature>
<feature type="transmembrane region" description="Helical" evidence="5">
    <location>
        <begin position="232"/>
        <end position="251"/>
    </location>
</feature>
<name>A0A2T4BJW6_9HYPO</name>
<dbReference type="GeneID" id="36600369"/>
<reference evidence="9" key="1">
    <citation type="submission" date="2016-07" db="EMBL/GenBank/DDBJ databases">
        <title>Multiple horizontal gene transfer events from other fungi enriched the ability of initially mycotrophic Trichoderma (Ascomycota) to feed on dead plant biomass.</title>
        <authorList>
            <consortium name="DOE Joint Genome Institute"/>
            <person name="Atanasova L."/>
            <person name="Chenthamara K."/>
            <person name="Zhang J."/>
            <person name="Grujic M."/>
            <person name="Henrissat B."/>
            <person name="Kuo A."/>
            <person name="Aerts A."/>
            <person name="Salamov A."/>
            <person name="Lipzen A."/>
            <person name="Labutti K."/>
            <person name="Barry K."/>
            <person name="Miao Y."/>
            <person name="Rahimi M.J."/>
            <person name="Shen Q."/>
            <person name="Grigoriev I.V."/>
            <person name="Kubicek C.P."/>
            <person name="Druzhinina I.S."/>
        </authorList>
    </citation>
    <scope>NUCLEOTIDE SEQUENCE [LARGE SCALE GENOMIC DNA]</scope>
    <source>
        <strain evidence="9">TUCIM 6016</strain>
    </source>
</reference>
<dbReference type="Proteomes" id="UP000241546">
    <property type="component" value="Unassembled WGS sequence"/>
</dbReference>
<keyword evidence="9" id="KW-1185">Reference proteome</keyword>
<gene>
    <name evidence="8" type="ORF">BBK36DRAFT_1134270</name>
</gene>
<protein>
    <submittedName>
        <fullName evidence="8">Uncharacterized protein</fullName>
    </submittedName>
</protein>
<feature type="transmembrane region" description="Helical" evidence="5">
    <location>
        <begin position="305"/>
        <end position="331"/>
    </location>
</feature>
<feature type="domain" description="EamA" evidence="6">
    <location>
        <begin position="189"/>
        <end position="250"/>
    </location>
</feature>
<feature type="transmembrane region" description="Helical" evidence="5">
    <location>
        <begin position="343"/>
        <end position="364"/>
    </location>
</feature>
<dbReference type="Pfam" id="PF13127">
    <property type="entry name" value="DUF3955"/>
    <property type="match status" value="1"/>
</dbReference>
<dbReference type="OrthoDB" id="1436450at2759"/>